<accession>W9GAS1</accession>
<dbReference type="AlphaFoldDB" id="W9GAS1"/>
<dbReference type="InterPro" id="IPR050765">
    <property type="entry name" value="Riboflavin_Biosynth_HTPR"/>
</dbReference>
<dbReference type="Proteomes" id="UP000019489">
    <property type="component" value="Unassembled WGS sequence"/>
</dbReference>
<reference evidence="2 3" key="1">
    <citation type="submission" date="2013-08" db="EMBL/GenBank/DDBJ databases">
        <title>Intrasporangium oryzae NRRL B-24470.</title>
        <authorList>
            <person name="Liu H."/>
            <person name="Wang G."/>
        </authorList>
    </citation>
    <scope>NUCLEOTIDE SEQUENCE [LARGE SCALE GENOMIC DNA]</scope>
    <source>
        <strain evidence="2 3">NRRL B-24470</strain>
    </source>
</reference>
<dbReference type="Gene3D" id="3.40.430.10">
    <property type="entry name" value="Dihydrofolate Reductase, subunit A"/>
    <property type="match status" value="1"/>
</dbReference>
<dbReference type="PANTHER" id="PTHR38011:SF11">
    <property type="entry name" value="2,5-DIAMINO-6-RIBOSYLAMINO-4(3H)-PYRIMIDINONE 5'-PHOSPHATE REDUCTASE"/>
    <property type="match status" value="1"/>
</dbReference>
<evidence type="ECO:0000313" key="3">
    <source>
        <dbReference type="Proteomes" id="UP000019489"/>
    </source>
</evidence>
<dbReference type="GO" id="GO:0008703">
    <property type="term" value="F:5-amino-6-(5-phosphoribosylamino)uracil reductase activity"/>
    <property type="evidence" value="ECO:0007669"/>
    <property type="project" value="InterPro"/>
</dbReference>
<dbReference type="EMBL" id="AWSA01000011">
    <property type="protein sequence ID" value="EWT02327.1"/>
    <property type="molecule type" value="Genomic_DNA"/>
</dbReference>
<dbReference type="InterPro" id="IPR002734">
    <property type="entry name" value="RibDG_C"/>
</dbReference>
<dbReference type="RefSeq" id="WP_034803239.1">
    <property type="nucleotide sequence ID" value="NZ_AWSA01000011.1"/>
</dbReference>
<feature type="domain" description="Bacterial bifunctional deaminase-reductase C-terminal" evidence="1">
    <location>
        <begin position="4"/>
        <end position="178"/>
    </location>
</feature>
<dbReference type="OrthoDB" id="7949219at2"/>
<dbReference type="InterPro" id="IPR024072">
    <property type="entry name" value="DHFR-like_dom_sf"/>
</dbReference>
<name>W9GAS1_9MICO</name>
<comment type="caution">
    <text evidence="2">The sequence shown here is derived from an EMBL/GenBank/DDBJ whole genome shotgun (WGS) entry which is preliminary data.</text>
</comment>
<dbReference type="STRING" id="1386089.N865_05980"/>
<protein>
    <submittedName>
        <fullName evidence="2">Deaminase/reductase</fullName>
    </submittedName>
</protein>
<dbReference type="PATRIC" id="fig|1386089.3.peg.1321"/>
<dbReference type="SUPFAM" id="SSF53597">
    <property type="entry name" value="Dihydrofolate reductase-like"/>
    <property type="match status" value="1"/>
</dbReference>
<evidence type="ECO:0000313" key="2">
    <source>
        <dbReference type="EMBL" id="EWT02327.1"/>
    </source>
</evidence>
<sequence>MALLVYTVITSLDGYVADAEGRFDWAAPDEEVHAFVNDLERPVGTYLYGRRLYETMLYWETAPTSGEPASAMHDYAAIWQGADKIVYSTTLGSVSSARTRLERSFDVEQVRALKAYAGRDVSVGGPHLAAEALRHGLVDEVRLLVTPVVVGGGTRALPDGVRLDLDLIDHRRFDGGTVFVRYATRS</sequence>
<dbReference type="PANTHER" id="PTHR38011">
    <property type="entry name" value="DIHYDROFOLATE REDUCTASE FAMILY PROTEIN (AFU_ORTHOLOGUE AFUA_8G06820)"/>
    <property type="match status" value="1"/>
</dbReference>
<gene>
    <name evidence="2" type="ORF">N865_05980</name>
</gene>
<dbReference type="eggNOG" id="COG0262">
    <property type="taxonomic scope" value="Bacteria"/>
</dbReference>
<dbReference type="GO" id="GO:0009231">
    <property type="term" value="P:riboflavin biosynthetic process"/>
    <property type="evidence" value="ECO:0007669"/>
    <property type="project" value="InterPro"/>
</dbReference>
<dbReference type="Pfam" id="PF01872">
    <property type="entry name" value="RibD_C"/>
    <property type="match status" value="1"/>
</dbReference>
<evidence type="ECO:0000259" key="1">
    <source>
        <dbReference type="Pfam" id="PF01872"/>
    </source>
</evidence>
<organism evidence="2 3">
    <name type="scientific">Intrasporangium oryzae NRRL B-24470</name>
    <dbReference type="NCBI Taxonomy" id="1386089"/>
    <lineage>
        <taxon>Bacteria</taxon>
        <taxon>Bacillati</taxon>
        <taxon>Actinomycetota</taxon>
        <taxon>Actinomycetes</taxon>
        <taxon>Micrococcales</taxon>
        <taxon>Intrasporangiaceae</taxon>
        <taxon>Intrasporangium</taxon>
    </lineage>
</organism>
<proteinExistence type="predicted"/>
<keyword evidence="3" id="KW-1185">Reference proteome</keyword>